<comment type="caution">
    <text evidence="3">The sequence shown here is derived from an EMBL/GenBank/DDBJ whole genome shotgun (WGS) entry which is preliminary data.</text>
</comment>
<protein>
    <recommendedName>
        <fullName evidence="5">Transglutaminase-like domain-containing protein</fullName>
    </recommendedName>
</protein>
<gene>
    <name evidence="3" type="ORF">ACFOMG_16390</name>
</gene>
<feature type="chain" id="PRO_5045809393" description="Transglutaminase-like domain-containing protein" evidence="2">
    <location>
        <begin position="20"/>
        <end position="506"/>
    </location>
</feature>
<feature type="region of interest" description="Disordered" evidence="1">
    <location>
        <begin position="62"/>
        <end position="142"/>
    </location>
</feature>
<keyword evidence="4" id="KW-1185">Reference proteome</keyword>
<dbReference type="RefSeq" id="WP_376868248.1">
    <property type="nucleotide sequence ID" value="NZ_JBHRYB010000016.1"/>
</dbReference>
<keyword evidence="2" id="KW-0732">Signal</keyword>
<dbReference type="EMBL" id="JBHRYB010000016">
    <property type="protein sequence ID" value="MFC3681686.1"/>
    <property type="molecule type" value="Genomic_DNA"/>
</dbReference>
<name>A0ABV7VVX1_9GAMM</name>
<proteinExistence type="predicted"/>
<evidence type="ECO:0000256" key="2">
    <source>
        <dbReference type="SAM" id="SignalP"/>
    </source>
</evidence>
<dbReference type="Gene3D" id="3.10.620.30">
    <property type="match status" value="1"/>
</dbReference>
<feature type="compositionally biased region" description="Basic and acidic residues" evidence="1">
    <location>
        <begin position="62"/>
        <end position="71"/>
    </location>
</feature>
<feature type="compositionally biased region" description="Polar residues" evidence="1">
    <location>
        <begin position="115"/>
        <end position="128"/>
    </location>
</feature>
<feature type="signal peptide" evidence="2">
    <location>
        <begin position="1"/>
        <end position="19"/>
    </location>
</feature>
<evidence type="ECO:0000313" key="4">
    <source>
        <dbReference type="Proteomes" id="UP001595722"/>
    </source>
</evidence>
<evidence type="ECO:0000313" key="3">
    <source>
        <dbReference type="EMBL" id="MFC3681686.1"/>
    </source>
</evidence>
<dbReference type="Proteomes" id="UP001595722">
    <property type="component" value="Unassembled WGS sequence"/>
</dbReference>
<organism evidence="3 4">
    <name type="scientific">Bacterioplanoides pacificum</name>
    <dbReference type="NCBI Taxonomy" id="1171596"/>
    <lineage>
        <taxon>Bacteria</taxon>
        <taxon>Pseudomonadati</taxon>
        <taxon>Pseudomonadota</taxon>
        <taxon>Gammaproteobacteria</taxon>
        <taxon>Oceanospirillales</taxon>
        <taxon>Oceanospirillaceae</taxon>
        <taxon>Bacterioplanoides</taxon>
    </lineage>
</organism>
<accession>A0ABV7VVX1</accession>
<evidence type="ECO:0000256" key="1">
    <source>
        <dbReference type="SAM" id="MobiDB-lite"/>
    </source>
</evidence>
<evidence type="ECO:0008006" key="5">
    <source>
        <dbReference type="Google" id="ProtNLM"/>
    </source>
</evidence>
<reference evidence="4" key="1">
    <citation type="journal article" date="2019" name="Int. J. Syst. Evol. Microbiol.">
        <title>The Global Catalogue of Microorganisms (GCM) 10K type strain sequencing project: providing services to taxonomists for standard genome sequencing and annotation.</title>
        <authorList>
            <consortium name="The Broad Institute Genomics Platform"/>
            <consortium name="The Broad Institute Genome Sequencing Center for Infectious Disease"/>
            <person name="Wu L."/>
            <person name="Ma J."/>
        </authorList>
    </citation>
    <scope>NUCLEOTIDE SEQUENCE [LARGE SCALE GENOMIC DNA]</scope>
    <source>
        <strain evidence="4">KCTC 42424</strain>
    </source>
</reference>
<sequence>MKKLLLLSSALLLSSLVQADSKLDEYQKWRQQELTSFQNYLDENDKAFIGFLKQQWKPVEVKPAEVRDPKPKPVTLPQAPAQTPEPDRNIPADQPLPAGKPLVVEKPEPAPSKPATPSQTTPALTTPTADKPANKQPGVQLQSKKVRTARFNFYGNPVSIEYPKNFKRIFAGSINSEKIAAYWQYLASKEHAPTVNQLKAAAKRLKLNDWGTAQLFDRFSGTVLRQQTSRQLTTWFLLVKAGYDARVAYNDKMHLLLPSRQELFGVTFFKLSGKRYYAVNLSGKSLKPGKVFTYKGQHGAGHGALDFSQPNEFSARGEITQRQLKFRYDDETFSIDIAYPKRYVEYFNSFPQLSLPNYFQAGLPAVTSESLLKQLQPVVAGLSEQEAVNRLLRFVQTAFQYQTDDQQFREENYLFPLETLHYPYSDCEDRAALFAWLTESLLQLEVIILDYPGHVATAVNFNSRVPGDAWQYHGKRYVVADPTYVNANAGMTMPQFAGKAPKVQPF</sequence>